<evidence type="ECO:0000256" key="5">
    <source>
        <dbReference type="ARBA" id="ARBA00022989"/>
    </source>
</evidence>
<name>A0ABQ6IK06_9MICO</name>
<gene>
    <name evidence="8" type="ORF">GCM10025883_02250</name>
</gene>
<dbReference type="Proteomes" id="UP001157126">
    <property type="component" value="Unassembled WGS sequence"/>
</dbReference>
<proteinExistence type="predicted"/>
<evidence type="ECO:0000256" key="4">
    <source>
        <dbReference type="ARBA" id="ARBA00022692"/>
    </source>
</evidence>
<keyword evidence="4 7" id="KW-0812">Transmembrane</keyword>
<comment type="subcellular location">
    <subcellularLocation>
        <location evidence="1">Cell membrane</location>
        <topology evidence="1">Multi-pass membrane protein</topology>
    </subcellularLocation>
</comment>
<reference evidence="9" key="1">
    <citation type="journal article" date="2019" name="Int. J. Syst. Evol. Microbiol.">
        <title>The Global Catalogue of Microorganisms (GCM) 10K type strain sequencing project: providing services to taxonomists for standard genome sequencing and annotation.</title>
        <authorList>
            <consortium name="The Broad Institute Genomics Platform"/>
            <consortium name="The Broad Institute Genome Sequencing Center for Infectious Disease"/>
            <person name="Wu L."/>
            <person name="Ma J."/>
        </authorList>
    </citation>
    <scope>NUCLEOTIDE SEQUENCE [LARGE SCALE GENOMIC DNA]</scope>
    <source>
        <strain evidence="9">NBRC 113072</strain>
    </source>
</reference>
<evidence type="ECO:0008006" key="10">
    <source>
        <dbReference type="Google" id="ProtNLM"/>
    </source>
</evidence>
<keyword evidence="5 7" id="KW-1133">Transmembrane helix</keyword>
<feature type="transmembrane region" description="Helical" evidence="7">
    <location>
        <begin position="46"/>
        <end position="68"/>
    </location>
</feature>
<dbReference type="PANTHER" id="PTHR30193:SF44">
    <property type="entry name" value="LACTOSE TRANSPORT SYSTEM PERMEASE PROTEIN LACF"/>
    <property type="match status" value="1"/>
</dbReference>
<evidence type="ECO:0000313" key="9">
    <source>
        <dbReference type="Proteomes" id="UP001157126"/>
    </source>
</evidence>
<keyword evidence="6 7" id="KW-0472">Membrane</keyword>
<dbReference type="PANTHER" id="PTHR30193">
    <property type="entry name" value="ABC TRANSPORTER PERMEASE PROTEIN"/>
    <property type="match status" value="1"/>
</dbReference>
<dbReference type="InterPro" id="IPR051393">
    <property type="entry name" value="ABC_transporter_permease"/>
</dbReference>
<organism evidence="8 9">
    <name type="scientific">Mobilicoccus caccae</name>
    <dbReference type="NCBI Taxonomy" id="1859295"/>
    <lineage>
        <taxon>Bacteria</taxon>
        <taxon>Bacillati</taxon>
        <taxon>Actinomycetota</taxon>
        <taxon>Actinomycetes</taxon>
        <taxon>Micrococcales</taxon>
        <taxon>Dermatophilaceae</taxon>
        <taxon>Mobilicoccus</taxon>
    </lineage>
</organism>
<keyword evidence="2" id="KW-0813">Transport</keyword>
<evidence type="ECO:0000256" key="2">
    <source>
        <dbReference type="ARBA" id="ARBA00022448"/>
    </source>
</evidence>
<dbReference type="InterPro" id="IPR035906">
    <property type="entry name" value="MetI-like_sf"/>
</dbReference>
<evidence type="ECO:0000256" key="6">
    <source>
        <dbReference type="ARBA" id="ARBA00023136"/>
    </source>
</evidence>
<evidence type="ECO:0000256" key="1">
    <source>
        <dbReference type="ARBA" id="ARBA00004651"/>
    </source>
</evidence>
<evidence type="ECO:0000256" key="7">
    <source>
        <dbReference type="SAM" id="Phobius"/>
    </source>
</evidence>
<dbReference type="Gene3D" id="1.10.3720.10">
    <property type="entry name" value="MetI-like"/>
    <property type="match status" value="1"/>
</dbReference>
<protein>
    <recommendedName>
        <fullName evidence="10">Multiple sugar transport system permease protein</fullName>
    </recommendedName>
</protein>
<evidence type="ECO:0000313" key="8">
    <source>
        <dbReference type="EMBL" id="GMA38180.1"/>
    </source>
</evidence>
<sequence length="78" mass="8398">MALTLTVIAALKTFDLIYIMTKGGPGRQTSVPSYEVYYQAFEIGRVGAASALGVCLAAVIFLISFVINRIGDREDGPR</sequence>
<dbReference type="EMBL" id="BSUO01000001">
    <property type="protein sequence ID" value="GMA38180.1"/>
    <property type="molecule type" value="Genomic_DNA"/>
</dbReference>
<keyword evidence="3" id="KW-1003">Cell membrane</keyword>
<keyword evidence="9" id="KW-1185">Reference proteome</keyword>
<accession>A0ABQ6IK06</accession>
<dbReference type="RefSeq" id="WP_348536039.1">
    <property type="nucleotide sequence ID" value="NZ_BSUO01000001.1"/>
</dbReference>
<evidence type="ECO:0000256" key="3">
    <source>
        <dbReference type="ARBA" id="ARBA00022475"/>
    </source>
</evidence>
<dbReference type="SUPFAM" id="SSF161098">
    <property type="entry name" value="MetI-like"/>
    <property type="match status" value="1"/>
</dbReference>
<comment type="caution">
    <text evidence="8">The sequence shown here is derived from an EMBL/GenBank/DDBJ whole genome shotgun (WGS) entry which is preliminary data.</text>
</comment>